<keyword evidence="1" id="KW-0812">Transmembrane</keyword>
<evidence type="ECO:0000256" key="1">
    <source>
        <dbReference type="SAM" id="Phobius"/>
    </source>
</evidence>
<sequence>MMLKLKNKLDQFVKYLLTIGPPMQPILKDDVLFDMLGVLLALVCNKFLRPLSFGFFGFLILDYVVEISFVAITNQWNLLLSRYAALVAGASVRLCFYIMTFTTAHEFHEIYYNIFPDSWDLHHIGEKTFQMLEKTARGLILGYKISILVCILVLTIGLPWYGDEYEIILHVKVFTDITYVSKVLAQNSIKAKCVIMMKFQKTYVLMVRILFIVVIGALVIVAFCLLGQLVENEFERTFYSAVNTPWYLWNTKNRKTSSATFAAKPT</sequence>
<dbReference type="Proteomes" id="UP001168821">
    <property type="component" value="Unassembled WGS sequence"/>
</dbReference>
<organism evidence="2 3">
    <name type="scientific">Zophobas morio</name>
    <dbReference type="NCBI Taxonomy" id="2755281"/>
    <lineage>
        <taxon>Eukaryota</taxon>
        <taxon>Metazoa</taxon>
        <taxon>Ecdysozoa</taxon>
        <taxon>Arthropoda</taxon>
        <taxon>Hexapoda</taxon>
        <taxon>Insecta</taxon>
        <taxon>Pterygota</taxon>
        <taxon>Neoptera</taxon>
        <taxon>Endopterygota</taxon>
        <taxon>Coleoptera</taxon>
        <taxon>Polyphaga</taxon>
        <taxon>Cucujiformia</taxon>
        <taxon>Tenebrionidae</taxon>
        <taxon>Zophobas</taxon>
    </lineage>
</organism>
<comment type="caution">
    <text evidence="2">The sequence shown here is derived from an EMBL/GenBank/DDBJ whole genome shotgun (WGS) entry which is preliminary data.</text>
</comment>
<gene>
    <name evidence="2" type="ORF">Zmor_011595</name>
</gene>
<feature type="transmembrane region" description="Helical" evidence="1">
    <location>
        <begin position="141"/>
        <end position="161"/>
    </location>
</feature>
<dbReference type="AlphaFoldDB" id="A0AA38MLA9"/>
<reference evidence="2" key="1">
    <citation type="journal article" date="2023" name="G3 (Bethesda)">
        <title>Whole genome assemblies of Zophobas morio and Tenebrio molitor.</title>
        <authorList>
            <person name="Kaur S."/>
            <person name="Stinson S.A."/>
            <person name="diCenzo G.C."/>
        </authorList>
    </citation>
    <scope>NUCLEOTIDE SEQUENCE</scope>
    <source>
        <strain evidence="2">QUZm001</strain>
    </source>
</reference>
<feature type="transmembrane region" description="Helical" evidence="1">
    <location>
        <begin position="205"/>
        <end position="230"/>
    </location>
</feature>
<proteinExistence type="predicted"/>
<feature type="transmembrane region" description="Helical" evidence="1">
    <location>
        <begin position="55"/>
        <end position="73"/>
    </location>
</feature>
<keyword evidence="3" id="KW-1185">Reference proteome</keyword>
<accession>A0AA38MLA9</accession>
<evidence type="ECO:0000313" key="2">
    <source>
        <dbReference type="EMBL" id="KAJ3659933.1"/>
    </source>
</evidence>
<keyword evidence="1" id="KW-1133">Transmembrane helix</keyword>
<dbReference type="EMBL" id="JALNTZ010000003">
    <property type="protein sequence ID" value="KAJ3659933.1"/>
    <property type="molecule type" value="Genomic_DNA"/>
</dbReference>
<feature type="transmembrane region" description="Helical" evidence="1">
    <location>
        <begin position="79"/>
        <end position="99"/>
    </location>
</feature>
<evidence type="ECO:0000313" key="3">
    <source>
        <dbReference type="Proteomes" id="UP001168821"/>
    </source>
</evidence>
<protein>
    <submittedName>
        <fullName evidence="2">Uncharacterized protein</fullName>
    </submittedName>
</protein>
<keyword evidence="1" id="KW-0472">Membrane</keyword>
<name>A0AA38MLA9_9CUCU</name>